<keyword evidence="1" id="KW-0812">Transmembrane</keyword>
<reference evidence="3" key="1">
    <citation type="journal article" date="2021" name="Sci. Adv.">
        <title>The American lobster genome reveals insights on longevity, neural, and immune adaptations.</title>
        <authorList>
            <person name="Polinski J.M."/>
            <person name="Zimin A.V."/>
            <person name="Clark K.F."/>
            <person name="Kohn A.B."/>
            <person name="Sadowski N."/>
            <person name="Timp W."/>
            <person name="Ptitsyn A."/>
            <person name="Khanna P."/>
            <person name="Romanova D.Y."/>
            <person name="Williams P."/>
            <person name="Greenwood S.J."/>
            <person name="Moroz L.L."/>
            <person name="Walt D.R."/>
            <person name="Bodnar A.G."/>
        </authorList>
    </citation>
    <scope>NUCLEOTIDE SEQUENCE</scope>
    <source>
        <strain evidence="3">GMGI-L3</strain>
    </source>
</reference>
<dbReference type="Proteomes" id="UP000747542">
    <property type="component" value="Unassembled WGS sequence"/>
</dbReference>
<evidence type="ECO:0000313" key="3">
    <source>
        <dbReference type="EMBL" id="KAG7175417.1"/>
    </source>
</evidence>
<accession>A0A8J5N993</accession>
<keyword evidence="4" id="KW-1185">Reference proteome</keyword>
<comment type="caution">
    <text evidence="3">The sequence shown here is derived from an EMBL/GenBank/DDBJ whole genome shotgun (WGS) entry which is preliminary data.</text>
</comment>
<name>A0A8J5N993_HOMAM</name>
<keyword evidence="1" id="KW-1133">Transmembrane helix</keyword>
<feature type="signal peptide" evidence="2">
    <location>
        <begin position="1"/>
        <end position="17"/>
    </location>
</feature>
<evidence type="ECO:0000313" key="4">
    <source>
        <dbReference type="Proteomes" id="UP000747542"/>
    </source>
</evidence>
<dbReference type="AlphaFoldDB" id="A0A8J5N993"/>
<sequence length="143" mass="15472">MKRTLLLLVLVVGAALAEEEHQEEPRTAEVINTLNTVKLVKTTLFGPLGSIIEISAGIVVLIALVLLIVTLKKSTGDVFGGSSSPDYEYYSFPAGGYETSGGDGGSSYTGYQKRSVDTPSFMDLPIVQRLTERVHNAIDNFKY</sequence>
<protein>
    <submittedName>
        <fullName evidence="3">Uncharacterized protein</fullName>
    </submittedName>
</protein>
<proteinExistence type="predicted"/>
<dbReference type="EMBL" id="JAHLQT010006108">
    <property type="protein sequence ID" value="KAG7175417.1"/>
    <property type="molecule type" value="Genomic_DNA"/>
</dbReference>
<organism evidence="3 4">
    <name type="scientific">Homarus americanus</name>
    <name type="common">American lobster</name>
    <dbReference type="NCBI Taxonomy" id="6706"/>
    <lineage>
        <taxon>Eukaryota</taxon>
        <taxon>Metazoa</taxon>
        <taxon>Ecdysozoa</taxon>
        <taxon>Arthropoda</taxon>
        <taxon>Crustacea</taxon>
        <taxon>Multicrustacea</taxon>
        <taxon>Malacostraca</taxon>
        <taxon>Eumalacostraca</taxon>
        <taxon>Eucarida</taxon>
        <taxon>Decapoda</taxon>
        <taxon>Pleocyemata</taxon>
        <taxon>Astacidea</taxon>
        <taxon>Nephropoidea</taxon>
        <taxon>Nephropidae</taxon>
        <taxon>Homarus</taxon>
    </lineage>
</organism>
<evidence type="ECO:0000256" key="1">
    <source>
        <dbReference type="SAM" id="Phobius"/>
    </source>
</evidence>
<gene>
    <name evidence="3" type="ORF">Hamer_G001504</name>
</gene>
<keyword evidence="1" id="KW-0472">Membrane</keyword>
<feature type="chain" id="PRO_5035309169" evidence="2">
    <location>
        <begin position="18"/>
        <end position="143"/>
    </location>
</feature>
<feature type="transmembrane region" description="Helical" evidence="1">
    <location>
        <begin position="44"/>
        <end position="69"/>
    </location>
</feature>
<keyword evidence="2" id="KW-0732">Signal</keyword>
<dbReference type="OrthoDB" id="6372129at2759"/>
<evidence type="ECO:0000256" key="2">
    <source>
        <dbReference type="SAM" id="SignalP"/>
    </source>
</evidence>